<protein>
    <submittedName>
        <fullName evidence="8">Prepilin peptidase</fullName>
    </submittedName>
</protein>
<keyword evidence="3 6" id="KW-0812">Transmembrane</keyword>
<comment type="caution">
    <text evidence="8">The sequence shown here is derived from an EMBL/GenBank/DDBJ whole genome shotgun (WGS) entry which is preliminary data.</text>
</comment>
<evidence type="ECO:0000256" key="1">
    <source>
        <dbReference type="ARBA" id="ARBA00004651"/>
    </source>
</evidence>
<gene>
    <name evidence="8" type="ORF">I5L03_12205</name>
</gene>
<dbReference type="EMBL" id="JAEANY010000004">
    <property type="protein sequence ID" value="MBH5323346.1"/>
    <property type="molecule type" value="Genomic_DNA"/>
</dbReference>
<keyword evidence="9" id="KW-1185">Reference proteome</keyword>
<dbReference type="PANTHER" id="PTHR36506:SF1">
    <property type="entry name" value="PREFLAGELLIN PEPTIDASE"/>
    <property type="match status" value="1"/>
</dbReference>
<dbReference type="Pfam" id="PF01478">
    <property type="entry name" value="Peptidase_A24"/>
    <property type="match status" value="1"/>
</dbReference>
<feature type="domain" description="Prepilin type IV endopeptidase peptidase" evidence="7">
    <location>
        <begin position="13"/>
        <end position="125"/>
    </location>
</feature>
<evidence type="ECO:0000313" key="9">
    <source>
        <dbReference type="Proteomes" id="UP000602442"/>
    </source>
</evidence>
<keyword evidence="2" id="KW-1003">Cell membrane</keyword>
<proteinExistence type="predicted"/>
<feature type="transmembrane region" description="Helical" evidence="6">
    <location>
        <begin position="101"/>
        <end position="128"/>
    </location>
</feature>
<dbReference type="RefSeq" id="WP_197922146.1">
    <property type="nucleotide sequence ID" value="NZ_CAWPTA010000009.1"/>
</dbReference>
<evidence type="ECO:0000313" key="8">
    <source>
        <dbReference type="EMBL" id="MBH5323346.1"/>
    </source>
</evidence>
<dbReference type="Proteomes" id="UP000602442">
    <property type="component" value="Unassembled WGS sequence"/>
</dbReference>
<sequence>MLDDPIKYGLLAALAIALIIAAITDLKSRRIANKLNAAIALGAPLFWFASGMSFLPSGDGWFEPTSVVMQLALALVTFAVLSVLFALRWMGGGDVKLLTALALWIAPATFGKLLIMMALLGGVLTLVFGSINVMSRRHSKSSEKNPLTIPYGVAIALAGLWAIGTFYLPASAAAGVTG</sequence>
<comment type="subcellular location">
    <subcellularLocation>
        <location evidence="1">Cell membrane</location>
        <topology evidence="1">Multi-pass membrane protein</topology>
    </subcellularLocation>
</comment>
<keyword evidence="5 6" id="KW-0472">Membrane</keyword>
<dbReference type="Gene3D" id="1.20.120.1220">
    <property type="match status" value="1"/>
</dbReference>
<organism evidence="8 9">
    <name type="scientific">Aurantiacibacter sediminis</name>
    <dbReference type="NCBI Taxonomy" id="2793064"/>
    <lineage>
        <taxon>Bacteria</taxon>
        <taxon>Pseudomonadati</taxon>
        <taxon>Pseudomonadota</taxon>
        <taxon>Alphaproteobacteria</taxon>
        <taxon>Sphingomonadales</taxon>
        <taxon>Erythrobacteraceae</taxon>
        <taxon>Aurantiacibacter</taxon>
    </lineage>
</organism>
<evidence type="ECO:0000256" key="4">
    <source>
        <dbReference type="ARBA" id="ARBA00022989"/>
    </source>
</evidence>
<dbReference type="PANTHER" id="PTHR36506">
    <property type="entry name" value="PREFLAGELLIN PEPTIDASE"/>
    <property type="match status" value="1"/>
</dbReference>
<dbReference type="InterPro" id="IPR000045">
    <property type="entry name" value="Prepilin_IV_endopep_pep"/>
</dbReference>
<keyword evidence="4 6" id="KW-1133">Transmembrane helix</keyword>
<feature type="transmembrane region" description="Helical" evidence="6">
    <location>
        <begin position="67"/>
        <end position="89"/>
    </location>
</feature>
<evidence type="ECO:0000256" key="3">
    <source>
        <dbReference type="ARBA" id="ARBA00022692"/>
    </source>
</evidence>
<feature type="transmembrane region" description="Helical" evidence="6">
    <location>
        <begin position="35"/>
        <end position="55"/>
    </location>
</feature>
<dbReference type="InterPro" id="IPR052218">
    <property type="entry name" value="Preflagellin_Peptidase"/>
</dbReference>
<evidence type="ECO:0000256" key="2">
    <source>
        <dbReference type="ARBA" id="ARBA00022475"/>
    </source>
</evidence>
<name>A0ABS0N6F7_9SPHN</name>
<accession>A0ABS0N6F7</accession>
<evidence type="ECO:0000256" key="5">
    <source>
        <dbReference type="ARBA" id="ARBA00023136"/>
    </source>
</evidence>
<reference evidence="8 9" key="1">
    <citation type="submission" date="2020-11" db="EMBL/GenBank/DDBJ databases">
        <title>Erythrobacter sediminis sp. nov., a marine bacterium from a tidal flat of Garorim Bay.</title>
        <authorList>
            <person name="Kim D."/>
            <person name="Yoo Y."/>
            <person name="Kim J.-J."/>
        </authorList>
    </citation>
    <scope>NUCLEOTIDE SEQUENCE [LARGE SCALE GENOMIC DNA]</scope>
    <source>
        <strain evidence="8 9">JGD-13</strain>
    </source>
</reference>
<evidence type="ECO:0000259" key="7">
    <source>
        <dbReference type="Pfam" id="PF01478"/>
    </source>
</evidence>
<feature type="transmembrane region" description="Helical" evidence="6">
    <location>
        <begin position="6"/>
        <end position="23"/>
    </location>
</feature>
<feature type="transmembrane region" description="Helical" evidence="6">
    <location>
        <begin position="148"/>
        <end position="168"/>
    </location>
</feature>
<evidence type="ECO:0000256" key="6">
    <source>
        <dbReference type="SAM" id="Phobius"/>
    </source>
</evidence>